<evidence type="ECO:0000256" key="1">
    <source>
        <dbReference type="SAM" id="MobiDB-lite"/>
    </source>
</evidence>
<accession>A0A101RKA2</accession>
<name>A0A101RKA2_9ACTN</name>
<proteinExistence type="predicted"/>
<comment type="caution">
    <text evidence="2">The sequence shown here is derived from an EMBL/GenBank/DDBJ whole genome shotgun (WGS) entry which is preliminary data.</text>
</comment>
<feature type="region of interest" description="Disordered" evidence="1">
    <location>
        <begin position="45"/>
        <end position="80"/>
    </location>
</feature>
<dbReference type="EMBL" id="LMWU01000080">
    <property type="protein sequence ID" value="KUN55605.1"/>
    <property type="molecule type" value="Genomic_DNA"/>
</dbReference>
<reference evidence="2 3" key="1">
    <citation type="submission" date="2015-10" db="EMBL/GenBank/DDBJ databases">
        <title>Draft genome sequence of Streptomyces canus DSM 40017, type strain for the species Streptomyces canus.</title>
        <authorList>
            <person name="Ruckert C."/>
            <person name="Winkler A."/>
            <person name="Kalinowski J."/>
            <person name="Kampfer P."/>
            <person name="Glaeser S."/>
        </authorList>
    </citation>
    <scope>NUCLEOTIDE SEQUENCE [LARGE SCALE GENOMIC DNA]</scope>
    <source>
        <strain evidence="2 3">DSM 40017</strain>
    </source>
</reference>
<gene>
    <name evidence="2" type="ORF">AQJ46_49315</name>
</gene>
<sequence>MRADVVQCSGEERHGIKALAESGHHQRREQWPRVGVGPTGAIHHRRSHGVDEPGQQVDHHDADPISRDEPGAGGPGGELWEGALDAQFGDLDGRRPALLAVHDGVDDGTVLRAELSVRVDQPVLSDEPVLQLPDTWWEERFVHLTSMDDVAHQFTEPTTTDGALALSVLESVTVLEAVVRAFHETLAKRRAADLHAVHG</sequence>
<organism evidence="2 3">
    <name type="scientific">Streptomyces canus</name>
    <dbReference type="NCBI Taxonomy" id="58343"/>
    <lineage>
        <taxon>Bacteria</taxon>
        <taxon>Bacillati</taxon>
        <taxon>Actinomycetota</taxon>
        <taxon>Actinomycetes</taxon>
        <taxon>Kitasatosporales</taxon>
        <taxon>Streptomycetaceae</taxon>
        <taxon>Streptomyces</taxon>
        <taxon>Streptomyces aurantiacus group</taxon>
    </lineage>
</organism>
<feature type="compositionally biased region" description="Basic and acidic residues" evidence="1">
    <location>
        <begin position="57"/>
        <end position="70"/>
    </location>
</feature>
<dbReference type="Proteomes" id="UP000053669">
    <property type="component" value="Unassembled WGS sequence"/>
</dbReference>
<protein>
    <submittedName>
        <fullName evidence="2">Uncharacterized protein</fullName>
    </submittedName>
</protein>
<evidence type="ECO:0000313" key="3">
    <source>
        <dbReference type="Proteomes" id="UP000053669"/>
    </source>
</evidence>
<dbReference type="RefSeq" id="WP_059211901.1">
    <property type="nucleotide sequence ID" value="NZ_KQ948688.1"/>
</dbReference>
<dbReference type="AlphaFoldDB" id="A0A101RKA2"/>
<evidence type="ECO:0000313" key="2">
    <source>
        <dbReference type="EMBL" id="KUN55605.1"/>
    </source>
</evidence>
<dbReference type="STRING" id="58343.AQJ46_49315"/>